<gene>
    <name evidence="2" type="ORF">AERO8C_20439</name>
</gene>
<feature type="region of interest" description="Disordered" evidence="1">
    <location>
        <begin position="1"/>
        <end position="45"/>
    </location>
</feature>
<dbReference type="AlphaFoldDB" id="A0A653L1K0"/>
<accession>A0A653L1K0</accession>
<dbReference type="Proteomes" id="UP000439123">
    <property type="component" value="Unassembled WGS sequence"/>
</dbReference>
<name>A0A653L1K0_AERVE</name>
<evidence type="ECO:0000256" key="1">
    <source>
        <dbReference type="SAM" id="MobiDB-lite"/>
    </source>
</evidence>
<sequence length="260" mass="27738">MDRFSAGHLFDENHHKQRQRKAAGEGFKGGEDPGETDRSEVAVPQCGEGDHAVVEAFEQEDGILLERGTGLVDEVLALKMQSAEEVKNAADKDEQQREEHHPHRGLAIAAEEIDHPGGEALGRPERQLQAAHGELLLDIVAGHGEDPLCLGGFAQIPVGLFRLLEPDARLFGIPFAAPLAILHHPFAGLHVVESGVVPADAEQVDVIEGSALEVGITEIGFHQAAALHAQAVEVTTAQVGAIEVALLQQKSLIGLLVDQI</sequence>
<organism evidence="2 3">
    <name type="scientific">Aeromonas veronii</name>
    <dbReference type="NCBI Taxonomy" id="654"/>
    <lineage>
        <taxon>Bacteria</taxon>
        <taxon>Pseudomonadati</taxon>
        <taxon>Pseudomonadota</taxon>
        <taxon>Gammaproteobacteria</taxon>
        <taxon>Aeromonadales</taxon>
        <taxon>Aeromonadaceae</taxon>
        <taxon>Aeromonas</taxon>
    </lineage>
</organism>
<reference evidence="2 3" key="1">
    <citation type="submission" date="2019-10" db="EMBL/GenBank/DDBJ databases">
        <authorList>
            <person name="Karimi E."/>
        </authorList>
    </citation>
    <scope>NUCLEOTIDE SEQUENCE [LARGE SCALE GENOMIC DNA]</scope>
    <source>
        <strain evidence="2">Aeromonas sp. 8C</strain>
    </source>
</reference>
<proteinExistence type="predicted"/>
<protein>
    <submittedName>
        <fullName evidence="2">Uncharacterized protein</fullName>
    </submittedName>
</protein>
<evidence type="ECO:0000313" key="3">
    <source>
        <dbReference type="Proteomes" id="UP000439123"/>
    </source>
</evidence>
<feature type="compositionally biased region" description="Basic and acidic residues" evidence="1">
    <location>
        <begin position="1"/>
        <end position="14"/>
    </location>
</feature>
<feature type="compositionally biased region" description="Basic and acidic residues" evidence="1">
    <location>
        <begin position="28"/>
        <end position="40"/>
    </location>
</feature>
<evidence type="ECO:0000313" key="2">
    <source>
        <dbReference type="EMBL" id="VXA85344.1"/>
    </source>
</evidence>
<dbReference type="EMBL" id="CABWLC010000012">
    <property type="protein sequence ID" value="VXA85344.1"/>
    <property type="molecule type" value="Genomic_DNA"/>
</dbReference>